<dbReference type="EMBL" id="JARJCW010000002">
    <property type="protein sequence ID" value="KAJ7228243.1"/>
    <property type="molecule type" value="Genomic_DNA"/>
</dbReference>
<protein>
    <submittedName>
        <fullName evidence="2">Uncharacterized protein</fullName>
    </submittedName>
</protein>
<feature type="transmembrane region" description="Helical" evidence="1">
    <location>
        <begin position="71"/>
        <end position="87"/>
    </location>
</feature>
<dbReference type="Proteomes" id="UP001219525">
    <property type="component" value="Unassembled WGS sequence"/>
</dbReference>
<accession>A0AAD6YSC5</accession>
<keyword evidence="1" id="KW-0812">Transmembrane</keyword>
<keyword evidence="1" id="KW-1133">Transmembrane helix</keyword>
<evidence type="ECO:0000313" key="3">
    <source>
        <dbReference type="Proteomes" id="UP001219525"/>
    </source>
</evidence>
<comment type="caution">
    <text evidence="2">The sequence shown here is derived from an EMBL/GenBank/DDBJ whole genome shotgun (WGS) entry which is preliminary data.</text>
</comment>
<keyword evidence="3" id="KW-1185">Reference proteome</keyword>
<evidence type="ECO:0000313" key="2">
    <source>
        <dbReference type="EMBL" id="KAJ7228243.1"/>
    </source>
</evidence>
<reference evidence="2" key="1">
    <citation type="submission" date="2023-03" db="EMBL/GenBank/DDBJ databases">
        <title>Massive genome expansion in bonnet fungi (Mycena s.s.) driven by repeated elements and novel gene families across ecological guilds.</title>
        <authorList>
            <consortium name="Lawrence Berkeley National Laboratory"/>
            <person name="Harder C.B."/>
            <person name="Miyauchi S."/>
            <person name="Viragh M."/>
            <person name="Kuo A."/>
            <person name="Thoen E."/>
            <person name="Andreopoulos B."/>
            <person name="Lu D."/>
            <person name="Skrede I."/>
            <person name="Drula E."/>
            <person name="Henrissat B."/>
            <person name="Morin E."/>
            <person name="Kohler A."/>
            <person name="Barry K."/>
            <person name="LaButti K."/>
            <person name="Morin E."/>
            <person name="Salamov A."/>
            <person name="Lipzen A."/>
            <person name="Mereny Z."/>
            <person name="Hegedus B."/>
            <person name="Baldrian P."/>
            <person name="Stursova M."/>
            <person name="Weitz H."/>
            <person name="Taylor A."/>
            <person name="Grigoriev I.V."/>
            <person name="Nagy L.G."/>
            <person name="Martin F."/>
            <person name="Kauserud H."/>
        </authorList>
    </citation>
    <scope>NUCLEOTIDE SEQUENCE</scope>
    <source>
        <strain evidence="2">9144</strain>
    </source>
</reference>
<keyword evidence="1" id="KW-0472">Membrane</keyword>
<evidence type="ECO:0000256" key="1">
    <source>
        <dbReference type="SAM" id="Phobius"/>
    </source>
</evidence>
<name>A0AAD6YSC5_9AGAR</name>
<dbReference type="AlphaFoldDB" id="A0AAD6YSC5"/>
<proteinExistence type="predicted"/>
<sequence length="114" mass="12546">MSAEAAPVDEEFPAPDKEVIVFDWGRKPLMIPAAAADPCGSGGGAPSVGCGYLVLCIVGCLFKWRLLVTRWILQWLLLLLLWIWEVLERVENIDFTRIAAAAGGEHDTIVLLIR</sequence>
<organism evidence="2 3">
    <name type="scientific">Mycena pura</name>
    <dbReference type="NCBI Taxonomy" id="153505"/>
    <lineage>
        <taxon>Eukaryota</taxon>
        <taxon>Fungi</taxon>
        <taxon>Dikarya</taxon>
        <taxon>Basidiomycota</taxon>
        <taxon>Agaricomycotina</taxon>
        <taxon>Agaricomycetes</taxon>
        <taxon>Agaricomycetidae</taxon>
        <taxon>Agaricales</taxon>
        <taxon>Marasmiineae</taxon>
        <taxon>Mycenaceae</taxon>
        <taxon>Mycena</taxon>
    </lineage>
</organism>
<gene>
    <name evidence="2" type="ORF">GGX14DRAFT_611918</name>
</gene>